<keyword evidence="1" id="KW-0472">Membrane</keyword>
<keyword evidence="1" id="KW-1133">Transmembrane helix</keyword>
<organism evidence="2 3">
    <name type="scientific">Papaver atlanticum</name>
    <dbReference type="NCBI Taxonomy" id="357466"/>
    <lineage>
        <taxon>Eukaryota</taxon>
        <taxon>Viridiplantae</taxon>
        <taxon>Streptophyta</taxon>
        <taxon>Embryophyta</taxon>
        <taxon>Tracheophyta</taxon>
        <taxon>Spermatophyta</taxon>
        <taxon>Magnoliopsida</taxon>
        <taxon>Ranunculales</taxon>
        <taxon>Papaveraceae</taxon>
        <taxon>Papaveroideae</taxon>
        <taxon>Papaver</taxon>
    </lineage>
</organism>
<sequence length="131" mass="14947">MNTEVYDVLLREMYMIPGDIEAFGMVVSLVNFFFFAGTYKVLAEDLNSPFISDTNLPCGCSYPNNVHWFARRSHASILVFFYDHEEWFSSMTMKSIRSAPLNMVAEGNLTPFLVLLKDISKDESVEVPKSL</sequence>
<keyword evidence="1" id="KW-0812">Transmembrane</keyword>
<comment type="caution">
    <text evidence="2">The sequence shown here is derived from an EMBL/GenBank/DDBJ whole genome shotgun (WGS) entry which is preliminary data.</text>
</comment>
<evidence type="ECO:0000256" key="1">
    <source>
        <dbReference type="SAM" id="Phobius"/>
    </source>
</evidence>
<accession>A0AAD4TC67</accession>
<protein>
    <submittedName>
        <fullName evidence="2">Uncharacterized protein</fullName>
    </submittedName>
</protein>
<name>A0AAD4TC67_9MAGN</name>
<proteinExistence type="predicted"/>
<gene>
    <name evidence="2" type="ORF">MKW98_001033</name>
</gene>
<feature type="transmembrane region" description="Helical" evidence="1">
    <location>
        <begin position="20"/>
        <end position="42"/>
    </location>
</feature>
<dbReference type="AlphaFoldDB" id="A0AAD4TC67"/>
<evidence type="ECO:0000313" key="3">
    <source>
        <dbReference type="Proteomes" id="UP001202328"/>
    </source>
</evidence>
<dbReference type="Proteomes" id="UP001202328">
    <property type="component" value="Unassembled WGS sequence"/>
</dbReference>
<evidence type="ECO:0000313" key="2">
    <source>
        <dbReference type="EMBL" id="KAI3947152.1"/>
    </source>
</evidence>
<dbReference type="EMBL" id="JAJJMB010003552">
    <property type="protein sequence ID" value="KAI3947152.1"/>
    <property type="molecule type" value="Genomic_DNA"/>
</dbReference>
<reference evidence="2" key="1">
    <citation type="submission" date="2022-04" db="EMBL/GenBank/DDBJ databases">
        <title>A functionally conserved STORR gene fusion in Papaver species that diverged 16.8 million years ago.</title>
        <authorList>
            <person name="Catania T."/>
        </authorList>
    </citation>
    <scope>NUCLEOTIDE SEQUENCE</scope>
    <source>
        <strain evidence="2">S-188037</strain>
    </source>
</reference>
<keyword evidence="3" id="KW-1185">Reference proteome</keyword>